<dbReference type="GO" id="GO:0005840">
    <property type="term" value="C:ribosome"/>
    <property type="evidence" value="ECO:0007669"/>
    <property type="project" value="UniProtKB-KW"/>
</dbReference>
<feature type="domain" description="MTTase N-terminal" evidence="10">
    <location>
        <begin position="2"/>
        <end position="118"/>
    </location>
</feature>
<evidence type="ECO:0000256" key="8">
    <source>
        <dbReference type="HAMAP-Rule" id="MF_01865"/>
    </source>
</evidence>
<keyword evidence="3 8" id="KW-0808">Transferase</keyword>
<feature type="binding site" evidence="8">
    <location>
        <position position="47"/>
    </location>
    <ligand>
        <name>[4Fe-4S] cluster</name>
        <dbReference type="ChEBI" id="CHEBI:49883"/>
        <label>1</label>
    </ligand>
</feature>
<evidence type="ECO:0000256" key="1">
    <source>
        <dbReference type="ARBA" id="ARBA00022485"/>
    </source>
</evidence>
<evidence type="ECO:0000256" key="6">
    <source>
        <dbReference type="ARBA" id="ARBA00023004"/>
    </source>
</evidence>
<dbReference type="Pfam" id="PF00919">
    <property type="entry name" value="UPF0004"/>
    <property type="match status" value="1"/>
</dbReference>
<dbReference type="HAMAP" id="MF_01865">
    <property type="entry name" value="MTTase_RimO"/>
    <property type="match status" value="1"/>
</dbReference>
<dbReference type="CDD" id="cd01335">
    <property type="entry name" value="Radical_SAM"/>
    <property type="match status" value="1"/>
</dbReference>
<dbReference type="GO" id="GO:0051539">
    <property type="term" value="F:4 iron, 4 sulfur cluster binding"/>
    <property type="evidence" value="ECO:0007669"/>
    <property type="project" value="UniProtKB-UniRule"/>
</dbReference>
<dbReference type="InterPro" id="IPR007197">
    <property type="entry name" value="rSAM"/>
</dbReference>
<proteinExistence type="inferred from homology"/>
<dbReference type="SMART" id="SM00729">
    <property type="entry name" value="Elp3"/>
    <property type="match status" value="1"/>
</dbReference>
<keyword evidence="4 8" id="KW-0949">S-adenosyl-L-methionine</keyword>
<feature type="binding site" evidence="8">
    <location>
        <position position="152"/>
    </location>
    <ligand>
        <name>[4Fe-4S] cluster</name>
        <dbReference type="ChEBI" id="CHEBI:49883"/>
        <label>2</label>
        <note>4Fe-4S-S-AdoMet</note>
    </ligand>
</feature>
<evidence type="ECO:0000313" key="12">
    <source>
        <dbReference type="EMBL" id="MST55842.1"/>
    </source>
</evidence>
<feature type="domain" description="Radical SAM core" evidence="11">
    <location>
        <begin position="131"/>
        <end position="362"/>
    </location>
</feature>
<reference evidence="12 13" key="1">
    <citation type="submission" date="2019-08" db="EMBL/GenBank/DDBJ databases">
        <title>In-depth cultivation of the pig gut microbiome towards novel bacterial diversity and tailored functional studies.</title>
        <authorList>
            <person name="Wylensek D."/>
            <person name="Hitch T.C.A."/>
            <person name="Clavel T."/>
        </authorList>
    </citation>
    <scope>NUCLEOTIDE SEQUENCE [LARGE SCALE GENOMIC DNA]</scope>
    <source>
        <strain evidence="12 13">SM-530-WT-4B</strain>
    </source>
</reference>
<comment type="similarity">
    <text evidence="8">Belongs to the methylthiotransferase family. RimO subfamily.</text>
</comment>
<name>A0A6L5YE43_9BACT</name>
<dbReference type="InterPro" id="IPR005840">
    <property type="entry name" value="Ribosomal_uS12_MeSTrfase_RimO"/>
</dbReference>
<dbReference type="PANTHER" id="PTHR43837">
    <property type="entry name" value="RIBOSOMAL PROTEIN S12 METHYLTHIOTRANSFERASE RIMO"/>
    <property type="match status" value="1"/>
</dbReference>
<dbReference type="EMBL" id="VUNH01000007">
    <property type="protein sequence ID" value="MST55842.1"/>
    <property type="molecule type" value="Genomic_DNA"/>
</dbReference>
<dbReference type="SFLD" id="SFLDF00274">
    <property type="entry name" value="ribosomal_protein_S12_methylth"/>
    <property type="match status" value="1"/>
</dbReference>
<dbReference type="RefSeq" id="WP_326830905.1">
    <property type="nucleotide sequence ID" value="NZ_VUNH01000007.1"/>
</dbReference>
<dbReference type="GO" id="GO:0046872">
    <property type="term" value="F:metal ion binding"/>
    <property type="evidence" value="ECO:0007669"/>
    <property type="project" value="UniProtKB-KW"/>
</dbReference>
<dbReference type="InterPro" id="IPR002792">
    <property type="entry name" value="TRAM_dom"/>
</dbReference>
<dbReference type="SFLD" id="SFLDS00029">
    <property type="entry name" value="Radical_SAM"/>
    <property type="match status" value="1"/>
</dbReference>
<dbReference type="SFLD" id="SFLDG01082">
    <property type="entry name" value="B12-binding_domain_containing"/>
    <property type="match status" value="1"/>
</dbReference>
<keyword evidence="13" id="KW-1185">Reference proteome</keyword>
<dbReference type="PROSITE" id="PS50926">
    <property type="entry name" value="TRAM"/>
    <property type="match status" value="1"/>
</dbReference>
<keyword evidence="12" id="KW-0687">Ribonucleoprotein</keyword>
<dbReference type="Gene3D" id="3.40.50.12160">
    <property type="entry name" value="Methylthiotransferase, N-terminal domain"/>
    <property type="match status" value="1"/>
</dbReference>
<sequence>MKNLYIVSLGCPKNAVDSEHLGGILEAAGFHLVGRAEDADVALVNTCGFLQAAVEEGIQVILDLERLKKEGVISRIAVVGCMLNRYGDELKAEFPTVDFWARSEDWGALLREMGRDVPAAAESGCLRADLSGTPWTRYLKISEGCNSHCSYCAIPGIRGRLRSVPVERVVGEARRLVDEGAKELCLVGQELSIYGSDLFGRPSLPRLLDELEKELPRGVWLRLFYLHPSLVDAAFLERVAASPVILPWLDVPIQHVDDDVLRRMNRPPVERHIRELFKRGREIDPDFAFRTTLMVGFPGETRAQFDKLLDFVEEIGFDRLGAFAYSPEDGTPAAAFPDQIPEAEKTARYNELMELQQQVSLTRQARFVGKTLNVLIDEIDGETGECAGRSFRDAPEIDGVVTATGAEDARPGDVIAVKITASSEYDLSGVAIHE</sequence>
<dbReference type="GO" id="GO:0005829">
    <property type="term" value="C:cytosol"/>
    <property type="evidence" value="ECO:0007669"/>
    <property type="project" value="TreeGrafter"/>
</dbReference>
<dbReference type="PROSITE" id="PS51449">
    <property type="entry name" value="MTTASE_N"/>
    <property type="match status" value="1"/>
</dbReference>
<evidence type="ECO:0000259" key="10">
    <source>
        <dbReference type="PROSITE" id="PS51449"/>
    </source>
</evidence>
<feature type="binding site" evidence="8">
    <location>
        <position position="145"/>
    </location>
    <ligand>
        <name>[4Fe-4S] cluster</name>
        <dbReference type="ChEBI" id="CHEBI:49883"/>
        <label>2</label>
        <note>4Fe-4S-S-AdoMet</note>
    </ligand>
</feature>
<gene>
    <name evidence="8 12" type="primary">rimO</name>
    <name evidence="12" type="ORF">FYJ74_07340</name>
</gene>
<dbReference type="InterPro" id="IPR013848">
    <property type="entry name" value="Methylthiotransferase_N"/>
</dbReference>
<evidence type="ECO:0000259" key="9">
    <source>
        <dbReference type="PROSITE" id="PS50926"/>
    </source>
</evidence>
<dbReference type="PROSITE" id="PS51918">
    <property type="entry name" value="RADICAL_SAM"/>
    <property type="match status" value="1"/>
</dbReference>
<evidence type="ECO:0000256" key="4">
    <source>
        <dbReference type="ARBA" id="ARBA00022691"/>
    </source>
</evidence>
<dbReference type="InterPro" id="IPR023404">
    <property type="entry name" value="rSAM_horseshoe"/>
</dbReference>
<comment type="catalytic activity">
    <reaction evidence="8">
        <text>L-aspartate(89)-[ribosomal protein uS12]-hydrogen + (sulfur carrier)-SH + AH2 + 2 S-adenosyl-L-methionine = 3-methylsulfanyl-L-aspartate(89)-[ribosomal protein uS12]-hydrogen + (sulfur carrier)-H + 5'-deoxyadenosine + L-methionine + A + S-adenosyl-L-homocysteine + 2 H(+)</text>
        <dbReference type="Rhea" id="RHEA:37087"/>
        <dbReference type="Rhea" id="RHEA-COMP:10460"/>
        <dbReference type="Rhea" id="RHEA-COMP:10461"/>
        <dbReference type="Rhea" id="RHEA-COMP:14737"/>
        <dbReference type="Rhea" id="RHEA-COMP:14739"/>
        <dbReference type="ChEBI" id="CHEBI:13193"/>
        <dbReference type="ChEBI" id="CHEBI:15378"/>
        <dbReference type="ChEBI" id="CHEBI:17319"/>
        <dbReference type="ChEBI" id="CHEBI:17499"/>
        <dbReference type="ChEBI" id="CHEBI:29917"/>
        <dbReference type="ChEBI" id="CHEBI:29961"/>
        <dbReference type="ChEBI" id="CHEBI:57844"/>
        <dbReference type="ChEBI" id="CHEBI:57856"/>
        <dbReference type="ChEBI" id="CHEBI:59789"/>
        <dbReference type="ChEBI" id="CHEBI:64428"/>
        <dbReference type="ChEBI" id="CHEBI:73599"/>
        <dbReference type="EC" id="2.8.4.4"/>
    </reaction>
</comment>
<dbReference type="NCBIfam" id="TIGR01125">
    <property type="entry name" value="30S ribosomal protein S12 methylthiotransferase RimO"/>
    <property type="match status" value="1"/>
</dbReference>
<dbReference type="NCBIfam" id="TIGR00089">
    <property type="entry name" value="MiaB/RimO family radical SAM methylthiotransferase"/>
    <property type="match status" value="1"/>
</dbReference>
<dbReference type="Gene3D" id="2.40.50.140">
    <property type="entry name" value="Nucleic acid-binding proteins"/>
    <property type="match status" value="1"/>
</dbReference>
<organism evidence="12 13">
    <name type="scientific">Pyramidobacter porci</name>
    <dbReference type="NCBI Taxonomy" id="2605789"/>
    <lineage>
        <taxon>Bacteria</taxon>
        <taxon>Thermotogati</taxon>
        <taxon>Synergistota</taxon>
        <taxon>Synergistia</taxon>
        <taxon>Synergistales</taxon>
        <taxon>Dethiosulfovibrionaceae</taxon>
        <taxon>Pyramidobacter</taxon>
    </lineage>
</organism>
<keyword evidence="1 8" id="KW-0004">4Fe-4S</keyword>
<dbReference type="GO" id="GO:0103039">
    <property type="term" value="F:protein methylthiotransferase activity"/>
    <property type="evidence" value="ECO:0007669"/>
    <property type="project" value="UniProtKB-EC"/>
</dbReference>
<evidence type="ECO:0000256" key="7">
    <source>
        <dbReference type="ARBA" id="ARBA00023014"/>
    </source>
</evidence>
<dbReference type="InterPro" id="IPR006638">
    <property type="entry name" value="Elp3/MiaA/NifB-like_rSAM"/>
</dbReference>
<evidence type="ECO:0000259" key="11">
    <source>
        <dbReference type="PROSITE" id="PS51918"/>
    </source>
</evidence>
<dbReference type="GO" id="GO:0035599">
    <property type="term" value="F:aspartic acid methylthiotransferase activity"/>
    <property type="evidence" value="ECO:0007669"/>
    <property type="project" value="TreeGrafter"/>
</dbReference>
<accession>A0A6L5YE43</accession>
<dbReference type="AlphaFoldDB" id="A0A6L5YE43"/>
<evidence type="ECO:0000313" key="13">
    <source>
        <dbReference type="Proteomes" id="UP000473699"/>
    </source>
</evidence>
<dbReference type="Gene3D" id="3.80.30.20">
    <property type="entry name" value="tm_1862 like domain"/>
    <property type="match status" value="1"/>
</dbReference>
<dbReference type="Pfam" id="PF04055">
    <property type="entry name" value="Radical_SAM"/>
    <property type="match status" value="1"/>
</dbReference>
<comment type="caution">
    <text evidence="12">The sequence shown here is derived from an EMBL/GenBank/DDBJ whole genome shotgun (WGS) entry which is preliminary data.</text>
</comment>
<comment type="subcellular location">
    <subcellularLocation>
        <location evidence="8">Cytoplasm</location>
    </subcellularLocation>
</comment>
<dbReference type="PANTHER" id="PTHR43837:SF1">
    <property type="entry name" value="RIBOSOMAL PROTEIN US12 METHYLTHIOTRANSFERASE RIMO"/>
    <property type="match status" value="1"/>
</dbReference>
<dbReference type="InterPro" id="IPR012340">
    <property type="entry name" value="NA-bd_OB-fold"/>
</dbReference>
<dbReference type="InterPro" id="IPR005839">
    <property type="entry name" value="Methylthiotransferase"/>
</dbReference>
<dbReference type="SFLD" id="SFLDG01061">
    <property type="entry name" value="methylthiotransferase"/>
    <property type="match status" value="1"/>
</dbReference>
<dbReference type="InterPro" id="IPR020612">
    <property type="entry name" value="Methylthiotransferase_CS"/>
</dbReference>
<feature type="domain" description="TRAM" evidence="9">
    <location>
        <begin position="365"/>
        <end position="433"/>
    </location>
</feature>
<dbReference type="PROSITE" id="PS01278">
    <property type="entry name" value="MTTASE_RADICAL"/>
    <property type="match status" value="1"/>
</dbReference>
<feature type="binding site" evidence="8">
    <location>
        <position position="11"/>
    </location>
    <ligand>
        <name>[4Fe-4S] cluster</name>
        <dbReference type="ChEBI" id="CHEBI:49883"/>
        <label>1</label>
    </ligand>
</feature>
<protein>
    <recommendedName>
        <fullName evidence="8">Ribosomal protein uS12 methylthiotransferase RimO</fullName>
        <shortName evidence="8">uS12 MTTase</shortName>
        <shortName evidence="8">uS12 methylthiotransferase</shortName>
        <ecNumber evidence="8">2.8.4.4</ecNumber>
    </recommendedName>
    <alternativeName>
        <fullName evidence="8">Ribosomal protein uS12 (aspartate-C(3))-methylthiotransferase</fullName>
    </alternativeName>
    <alternativeName>
        <fullName evidence="8">Ribosome maturation factor RimO</fullName>
    </alternativeName>
</protein>
<keyword evidence="12" id="KW-0689">Ribosomal protein</keyword>
<evidence type="ECO:0000256" key="2">
    <source>
        <dbReference type="ARBA" id="ARBA00022490"/>
    </source>
</evidence>
<dbReference type="GO" id="GO:0006400">
    <property type="term" value="P:tRNA modification"/>
    <property type="evidence" value="ECO:0007669"/>
    <property type="project" value="InterPro"/>
</dbReference>
<comment type="cofactor">
    <cofactor evidence="8">
        <name>[4Fe-4S] cluster</name>
        <dbReference type="ChEBI" id="CHEBI:49883"/>
    </cofactor>
    <text evidence="8">Binds 2 [4Fe-4S] clusters. One cluster is coordinated with 3 cysteines and an exchangeable S-adenosyl-L-methionine.</text>
</comment>
<dbReference type="FunFam" id="3.80.30.20:FF:000001">
    <property type="entry name" value="tRNA-2-methylthio-N(6)-dimethylallyladenosine synthase 2"/>
    <property type="match status" value="1"/>
</dbReference>
<keyword evidence="6 8" id="KW-0408">Iron</keyword>
<feature type="binding site" evidence="8">
    <location>
        <position position="149"/>
    </location>
    <ligand>
        <name>[4Fe-4S] cluster</name>
        <dbReference type="ChEBI" id="CHEBI:49883"/>
        <label>2</label>
        <note>4Fe-4S-S-AdoMet</note>
    </ligand>
</feature>
<feature type="binding site" evidence="8">
    <location>
        <position position="81"/>
    </location>
    <ligand>
        <name>[4Fe-4S] cluster</name>
        <dbReference type="ChEBI" id="CHEBI:49883"/>
        <label>1</label>
    </ligand>
</feature>
<evidence type="ECO:0000256" key="5">
    <source>
        <dbReference type="ARBA" id="ARBA00022723"/>
    </source>
</evidence>
<dbReference type="Pfam" id="PF18693">
    <property type="entry name" value="TRAM_2"/>
    <property type="match status" value="1"/>
</dbReference>
<comment type="function">
    <text evidence="8">Catalyzes the methylthiolation of an aspartic acid residue of ribosomal protein uS12.</text>
</comment>
<keyword evidence="5 8" id="KW-0479">Metal-binding</keyword>
<keyword evidence="7 8" id="KW-0411">Iron-sulfur</keyword>
<dbReference type="Proteomes" id="UP000473699">
    <property type="component" value="Unassembled WGS sequence"/>
</dbReference>
<dbReference type="InterPro" id="IPR038135">
    <property type="entry name" value="Methylthiotransferase_N_sf"/>
</dbReference>
<dbReference type="SUPFAM" id="SSF102114">
    <property type="entry name" value="Radical SAM enzymes"/>
    <property type="match status" value="1"/>
</dbReference>
<evidence type="ECO:0000256" key="3">
    <source>
        <dbReference type="ARBA" id="ARBA00022679"/>
    </source>
</evidence>
<dbReference type="InterPro" id="IPR058240">
    <property type="entry name" value="rSAM_sf"/>
</dbReference>
<keyword evidence="2 8" id="KW-0963">Cytoplasm</keyword>
<dbReference type="EC" id="2.8.4.4" evidence="8"/>